<evidence type="ECO:0000256" key="1">
    <source>
        <dbReference type="ARBA" id="ARBA00010515"/>
    </source>
</evidence>
<comment type="caution">
    <text evidence="5">The sequence shown here is derived from an EMBL/GenBank/DDBJ whole genome shotgun (WGS) entry which is preliminary data.</text>
</comment>
<dbReference type="PANTHER" id="PTHR48081">
    <property type="entry name" value="AB HYDROLASE SUPERFAMILY PROTEIN C4A8.06C"/>
    <property type="match status" value="1"/>
</dbReference>
<comment type="similarity">
    <text evidence="1">Belongs to the 'GDXG' lipolytic enzyme family.</text>
</comment>
<dbReference type="Proteomes" id="UP000307087">
    <property type="component" value="Unassembled WGS sequence"/>
</dbReference>
<dbReference type="InterPro" id="IPR013094">
    <property type="entry name" value="AB_hydrolase_3"/>
</dbReference>
<evidence type="ECO:0000313" key="6">
    <source>
        <dbReference type="Proteomes" id="UP000307087"/>
    </source>
</evidence>
<dbReference type="PROSITE" id="PS01173">
    <property type="entry name" value="LIPASE_GDXG_HIS"/>
    <property type="match status" value="1"/>
</dbReference>
<dbReference type="PROSITE" id="PS01174">
    <property type="entry name" value="LIPASE_GDXG_SER"/>
    <property type="match status" value="1"/>
</dbReference>
<reference evidence="5 6" key="1">
    <citation type="journal article" date="2009" name="Int. J. Syst. Evol. Microbiol.">
        <title>Nocardioides caeni sp. nov., isolated from wastewater.</title>
        <authorList>
            <person name="Yoon J.H."/>
            <person name="Kang S.J."/>
            <person name="Park S."/>
            <person name="Kim W."/>
            <person name="Oh T.K."/>
        </authorList>
    </citation>
    <scope>NUCLEOTIDE SEQUENCE [LARGE SCALE GENOMIC DNA]</scope>
    <source>
        <strain evidence="5 6">DSM 23134</strain>
    </source>
</reference>
<feature type="non-terminal residue" evidence="5">
    <location>
        <position position="226"/>
    </location>
</feature>
<dbReference type="SUPFAM" id="SSF53474">
    <property type="entry name" value="alpha/beta-Hydrolases"/>
    <property type="match status" value="1"/>
</dbReference>
<sequence length="226" mass="23676">MAWSLPPSRLSSVNPRTVVESLAARLFLGLPLPLQRRLGGTPLVLDGQTLAADLQLLLRAQRLTGKDRLGNPSVAQGRAEMAANAAIAGGNQPIGSARDREVAGLPARHYLPTGPRPSAPGPLLLFFHGGGFLYGDLESHDAPCRVLAERSGVPVLAIDYRVGPEGVFPAAFDDAESALRWVHEHADRLGVDPQRIGVAGDSAGGNIAAWVALAAAREGLPLAFQA</sequence>
<evidence type="ECO:0000256" key="2">
    <source>
        <dbReference type="ARBA" id="ARBA00022801"/>
    </source>
</evidence>
<keyword evidence="6" id="KW-1185">Reference proteome</keyword>
<dbReference type="InterPro" id="IPR029058">
    <property type="entry name" value="AB_hydrolase_fold"/>
</dbReference>
<gene>
    <name evidence="5" type="ORF">E9934_19205</name>
</gene>
<dbReference type="Gene3D" id="3.40.50.1820">
    <property type="entry name" value="alpha/beta hydrolase"/>
    <property type="match status" value="1"/>
</dbReference>
<evidence type="ECO:0000256" key="3">
    <source>
        <dbReference type="PROSITE-ProRule" id="PRU10038"/>
    </source>
</evidence>
<dbReference type="PANTHER" id="PTHR48081:SF8">
    <property type="entry name" value="ALPHA_BETA HYDROLASE FOLD-3 DOMAIN-CONTAINING PROTEIN-RELATED"/>
    <property type="match status" value="1"/>
</dbReference>
<dbReference type="InterPro" id="IPR002168">
    <property type="entry name" value="Lipase_GDXG_HIS_AS"/>
</dbReference>
<dbReference type="OrthoDB" id="3181909at2"/>
<evidence type="ECO:0000259" key="4">
    <source>
        <dbReference type="Pfam" id="PF07859"/>
    </source>
</evidence>
<proteinExistence type="inferred from homology"/>
<dbReference type="GO" id="GO:0016787">
    <property type="term" value="F:hydrolase activity"/>
    <property type="evidence" value="ECO:0007669"/>
    <property type="project" value="UniProtKB-KW"/>
</dbReference>
<organism evidence="5 6">
    <name type="scientific">Nocardioides caeni</name>
    <dbReference type="NCBI Taxonomy" id="574700"/>
    <lineage>
        <taxon>Bacteria</taxon>
        <taxon>Bacillati</taxon>
        <taxon>Actinomycetota</taxon>
        <taxon>Actinomycetes</taxon>
        <taxon>Propionibacteriales</taxon>
        <taxon>Nocardioidaceae</taxon>
        <taxon>Nocardioides</taxon>
    </lineage>
</organism>
<dbReference type="Pfam" id="PF07859">
    <property type="entry name" value="Abhydrolase_3"/>
    <property type="match status" value="1"/>
</dbReference>
<dbReference type="EMBL" id="STGW01000028">
    <property type="protein sequence ID" value="THV08775.1"/>
    <property type="molecule type" value="Genomic_DNA"/>
</dbReference>
<feature type="domain" description="Alpha/beta hydrolase fold-3" evidence="4">
    <location>
        <begin position="124"/>
        <end position="224"/>
    </location>
</feature>
<protein>
    <submittedName>
        <fullName evidence="5">Alpha/beta hydrolase</fullName>
    </submittedName>
</protein>
<feature type="active site" evidence="3">
    <location>
        <position position="202"/>
    </location>
</feature>
<evidence type="ECO:0000313" key="5">
    <source>
        <dbReference type="EMBL" id="THV08775.1"/>
    </source>
</evidence>
<dbReference type="InterPro" id="IPR050300">
    <property type="entry name" value="GDXG_lipolytic_enzyme"/>
</dbReference>
<name>A0A4S8MZK6_9ACTN</name>
<accession>A0A4S8MZK6</accession>
<dbReference type="AlphaFoldDB" id="A0A4S8MZK6"/>
<dbReference type="InterPro" id="IPR033140">
    <property type="entry name" value="Lipase_GDXG_put_SER_AS"/>
</dbReference>
<keyword evidence="2 5" id="KW-0378">Hydrolase</keyword>